<evidence type="ECO:0000256" key="4">
    <source>
        <dbReference type="ARBA" id="ARBA00012329"/>
    </source>
</evidence>
<dbReference type="PROSITE" id="PS50975">
    <property type="entry name" value="ATP_GRASP"/>
    <property type="match status" value="1"/>
</dbReference>
<evidence type="ECO:0000256" key="10">
    <source>
        <dbReference type="ARBA" id="ARBA00023239"/>
    </source>
</evidence>
<dbReference type="SUPFAM" id="SSF52440">
    <property type="entry name" value="PreATP-grasp domain"/>
    <property type="match status" value="1"/>
</dbReference>
<comment type="pathway">
    <text evidence="2 11">Purine metabolism; IMP biosynthesis via de novo pathway; 5-amino-1-(5-phospho-D-ribosyl)imidazole-4-carboxylate from 5-amino-1-(5-phospho-D-ribosyl)imidazole (carboxylase route): step 1/1.</text>
</comment>
<comment type="catalytic activity">
    <reaction evidence="1 11">
        <text>5-amino-1-(5-phospho-D-ribosyl)imidazole-4-carboxylate + H(+) = 5-amino-1-(5-phospho-beta-D-ribosyl)imidazole + CO2</text>
        <dbReference type="Rhea" id="RHEA:10792"/>
        <dbReference type="ChEBI" id="CHEBI:15378"/>
        <dbReference type="ChEBI" id="CHEBI:16526"/>
        <dbReference type="ChEBI" id="CHEBI:77657"/>
        <dbReference type="ChEBI" id="CHEBI:137981"/>
        <dbReference type="EC" id="4.1.1.21"/>
    </reaction>
</comment>
<evidence type="ECO:0000313" key="13">
    <source>
        <dbReference type="EMBL" id="PRQ76714.1"/>
    </source>
</evidence>
<dbReference type="AlphaFoldDB" id="A0A2T0AFF2"/>
<dbReference type="Pfam" id="PF02222">
    <property type="entry name" value="ATP-grasp"/>
    <property type="match status" value="2"/>
</dbReference>
<evidence type="ECO:0000256" key="5">
    <source>
        <dbReference type="ARBA" id="ARBA00021059"/>
    </source>
</evidence>
<dbReference type="EMBL" id="LCTV02000002">
    <property type="protein sequence ID" value="PRQ76714.1"/>
    <property type="molecule type" value="Genomic_DNA"/>
</dbReference>
<evidence type="ECO:0000256" key="7">
    <source>
        <dbReference type="ARBA" id="ARBA00022755"/>
    </source>
</evidence>
<evidence type="ECO:0000256" key="6">
    <source>
        <dbReference type="ARBA" id="ARBA00022741"/>
    </source>
</evidence>
<evidence type="ECO:0000256" key="1">
    <source>
        <dbReference type="ARBA" id="ARBA00001244"/>
    </source>
</evidence>
<dbReference type="GO" id="GO:0005524">
    <property type="term" value="F:ATP binding"/>
    <property type="evidence" value="ECO:0007669"/>
    <property type="project" value="UniProtKB-UniRule"/>
</dbReference>
<dbReference type="HAMAP" id="MF_01928">
    <property type="entry name" value="PurK"/>
    <property type="match status" value="1"/>
</dbReference>
<accession>A0A2T0AFF2</accession>
<evidence type="ECO:0000256" key="3">
    <source>
        <dbReference type="ARBA" id="ARBA00006114"/>
    </source>
</evidence>
<dbReference type="InterPro" id="IPR016301">
    <property type="entry name" value="Ade2_fungi/plant"/>
</dbReference>
<keyword evidence="7 11" id="KW-0658">Purine biosynthesis</keyword>
<dbReference type="InterPro" id="IPR013815">
    <property type="entry name" value="ATP_grasp_subdomain_1"/>
</dbReference>
<dbReference type="InterPro" id="IPR040686">
    <property type="entry name" value="PurK_C"/>
</dbReference>
<evidence type="ECO:0000256" key="2">
    <source>
        <dbReference type="ARBA" id="ARBA00004747"/>
    </source>
</evidence>
<dbReference type="GO" id="GO:0006189">
    <property type="term" value="P:'de novo' IMP biosynthetic process"/>
    <property type="evidence" value="ECO:0007669"/>
    <property type="project" value="UniProtKB-UniRule"/>
</dbReference>
<dbReference type="SUPFAM" id="SSF56059">
    <property type="entry name" value="Glutathione synthetase ATP-binding domain-like"/>
    <property type="match status" value="1"/>
</dbReference>
<dbReference type="Proteomes" id="UP000239560">
    <property type="component" value="Unassembled WGS sequence"/>
</dbReference>
<keyword evidence="10 11" id="KW-0456">Lyase</keyword>
<dbReference type="SUPFAM" id="SSF51246">
    <property type="entry name" value="Rudiment single hybrid motif"/>
    <property type="match status" value="1"/>
</dbReference>
<dbReference type="InterPro" id="IPR005875">
    <property type="entry name" value="PurK"/>
</dbReference>
<feature type="domain" description="ATP-grasp" evidence="12">
    <location>
        <begin position="132"/>
        <end position="368"/>
    </location>
</feature>
<dbReference type="GO" id="GO:0004638">
    <property type="term" value="F:phosphoribosylaminoimidazole carboxylase activity"/>
    <property type="evidence" value="ECO:0007669"/>
    <property type="project" value="UniProtKB-UniRule"/>
</dbReference>
<dbReference type="InterPro" id="IPR003135">
    <property type="entry name" value="ATP-grasp_carboxylate-amine"/>
</dbReference>
<dbReference type="Gene3D" id="3.30.1490.20">
    <property type="entry name" value="ATP-grasp fold, A domain"/>
    <property type="match status" value="1"/>
</dbReference>
<organism evidence="13 14">
    <name type="scientific">Rhodotorula toruloides</name>
    <name type="common">Yeast</name>
    <name type="synonym">Rhodosporidium toruloides</name>
    <dbReference type="NCBI Taxonomy" id="5286"/>
    <lineage>
        <taxon>Eukaryota</taxon>
        <taxon>Fungi</taxon>
        <taxon>Dikarya</taxon>
        <taxon>Basidiomycota</taxon>
        <taxon>Pucciniomycotina</taxon>
        <taxon>Microbotryomycetes</taxon>
        <taxon>Sporidiobolales</taxon>
        <taxon>Sporidiobolaceae</taxon>
        <taxon>Rhodotorula</taxon>
    </lineage>
</organism>
<dbReference type="PIRSF" id="PIRSF001340">
    <property type="entry name" value="AIR_carboxylase"/>
    <property type="match status" value="1"/>
</dbReference>
<dbReference type="SMART" id="SM01001">
    <property type="entry name" value="AIRC"/>
    <property type="match status" value="1"/>
</dbReference>
<dbReference type="SUPFAM" id="SSF52255">
    <property type="entry name" value="N5-CAIR mutase (phosphoribosylaminoimidazole carboxylase, PurE)"/>
    <property type="match status" value="1"/>
</dbReference>
<dbReference type="PANTHER" id="PTHR11609">
    <property type="entry name" value="PURINE BIOSYNTHESIS PROTEIN 6/7, PUR6/7"/>
    <property type="match status" value="1"/>
</dbReference>
<evidence type="ECO:0000256" key="9">
    <source>
        <dbReference type="ARBA" id="ARBA00022840"/>
    </source>
</evidence>
<dbReference type="Pfam" id="PF00731">
    <property type="entry name" value="AIRC"/>
    <property type="match status" value="1"/>
</dbReference>
<proteinExistence type="inferred from homology"/>
<protein>
    <recommendedName>
        <fullName evidence="5 11">Phosphoribosylaminoimidazole carboxylase</fullName>
        <ecNumber evidence="4 11">4.1.1.21</ecNumber>
    </recommendedName>
</protein>
<dbReference type="PANTHER" id="PTHR11609:SF5">
    <property type="entry name" value="PHOSPHORIBOSYLAMINOIMIDAZOLE CARBOXYLASE"/>
    <property type="match status" value="1"/>
</dbReference>
<comment type="caution">
    <text evidence="13">The sequence shown here is derived from an EMBL/GenBank/DDBJ whole genome shotgun (WGS) entry which is preliminary data.</text>
</comment>
<dbReference type="OrthoDB" id="15425at2759"/>
<name>A0A2T0AFF2_RHOTO</name>
<dbReference type="InterPro" id="IPR000031">
    <property type="entry name" value="PurE_dom"/>
</dbReference>
<keyword evidence="6 11" id="KW-0547">Nucleotide-binding</keyword>
<dbReference type="GO" id="GO:0046872">
    <property type="term" value="F:metal ion binding"/>
    <property type="evidence" value="ECO:0007669"/>
    <property type="project" value="InterPro"/>
</dbReference>
<dbReference type="InterPro" id="IPR016185">
    <property type="entry name" value="PreATP-grasp_dom_sf"/>
</dbReference>
<dbReference type="Gene3D" id="3.40.50.20">
    <property type="match status" value="1"/>
</dbReference>
<dbReference type="Pfam" id="PF22660">
    <property type="entry name" value="RS_preATP-grasp-like"/>
    <property type="match status" value="1"/>
</dbReference>
<dbReference type="EC" id="4.1.1.21" evidence="4 11"/>
<dbReference type="InterPro" id="IPR054350">
    <property type="entry name" value="PurT/PurK_preATP-grasp"/>
</dbReference>
<dbReference type="UniPathway" id="UPA00074">
    <property type="reaction ID" value="UER00130"/>
</dbReference>
<dbReference type="Gene3D" id="3.40.50.1970">
    <property type="match status" value="1"/>
</dbReference>
<gene>
    <name evidence="13" type="ORF">AAT19DRAFT_12132</name>
</gene>
<keyword evidence="9 11" id="KW-0067">ATP-binding</keyword>
<dbReference type="InterPro" id="IPR011761">
    <property type="entry name" value="ATP-grasp"/>
</dbReference>
<comment type="similarity">
    <text evidence="3 11">In the C-terminal section; belongs to the AIR carboxylase family. Class I subfamily.</text>
</comment>
<dbReference type="Gene3D" id="3.30.470.20">
    <property type="entry name" value="ATP-grasp fold, B domain"/>
    <property type="match status" value="1"/>
</dbReference>
<dbReference type="HAMAP" id="MF_01929">
    <property type="entry name" value="PurE_classI"/>
    <property type="match status" value="1"/>
</dbReference>
<dbReference type="Pfam" id="PF17769">
    <property type="entry name" value="PurK_C"/>
    <property type="match status" value="1"/>
</dbReference>
<keyword evidence="8 11" id="KW-0210">Decarboxylase</keyword>
<evidence type="ECO:0000256" key="8">
    <source>
        <dbReference type="ARBA" id="ARBA00022793"/>
    </source>
</evidence>
<dbReference type="InterPro" id="IPR033747">
    <property type="entry name" value="PurE_ClassI"/>
</dbReference>
<dbReference type="InterPro" id="IPR011054">
    <property type="entry name" value="Rudment_hybrid_motif"/>
</dbReference>
<dbReference type="NCBIfam" id="TIGR01162">
    <property type="entry name" value="purE"/>
    <property type="match status" value="1"/>
</dbReference>
<sequence>MLDDQVIGVLGGGQLGRMLLQAASPMAIPVVVLDPELTAPAKQASQPQVFPAFASSAAPLRHVDGAFTDAAKIRELAQQVDVLTVEIEHVNVAALKEVADECATTGGRSGKGIKVYPSPSIIGIIQDKYLQKVHLAERDVPVAPFLPITADSSAVSSDDPLASLVPSVLEAGEKFGYPLMLKSRHLAYDGKGNFVLRSSSPSDVRAALEALVPASSLSSPSARPLTDRLYAEKFAPFVKEVAVMVARGASGETRAYPAVETIHRDSVCHIVYAPLRPPVDPKNGVGREQRGENAVVGKSVNERAQEDAQKAIDALGEGAVGVFGVEMFLMADGSLLLNEIAPRPHNSGHYTIEACNVSQYVSHLYAILSLPLPPITFTPPAAAMLNLLGYSDSAKDDFLRPDGVVAKAVELGAAIHLYGKAGCRKGRKMGHITVLGTSDADVRTKIAQLAAVLPGSYAEPDRDADIFETSPHKPFSSNHPLVSIVMGSDSDLPVMKPAAQILTKFGVEFELSIVSAHRTAMRMEEFAHKAEERGVRVIIAGAGGAAHLPGMVASATSLPVVGVPVKASVLDGVDSLYSIVQMPRGIPCATVGINNSTNAALLAVRILSTYQPRLRKALEDYAHGLEDEVLAKVGKIEEIGWDAYEYKK</sequence>
<evidence type="ECO:0000259" key="12">
    <source>
        <dbReference type="PROSITE" id="PS50975"/>
    </source>
</evidence>
<evidence type="ECO:0000256" key="11">
    <source>
        <dbReference type="PIRNR" id="PIRNR001340"/>
    </source>
</evidence>
<reference evidence="13 14" key="1">
    <citation type="journal article" date="2018" name="Elife">
        <title>Functional genomics of lipid metabolism in the oleaginous yeast Rhodosporidium toruloides.</title>
        <authorList>
            <person name="Coradetti S.T."/>
            <person name="Pinel D."/>
            <person name="Geiselman G."/>
            <person name="Ito M."/>
            <person name="Mondo S."/>
            <person name="Reilly M.C."/>
            <person name="Cheng Y.F."/>
            <person name="Bauer S."/>
            <person name="Grigoriev I."/>
            <person name="Gladden J.M."/>
            <person name="Simmons B.A."/>
            <person name="Brem R."/>
            <person name="Arkin A.P."/>
            <person name="Skerker J.M."/>
        </authorList>
    </citation>
    <scope>NUCLEOTIDE SEQUENCE [LARGE SCALE GENOMIC DNA]</scope>
    <source>
        <strain evidence="13 14">NBRC 0880</strain>
    </source>
</reference>
<evidence type="ECO:0000313" key="14">
    <source>
        <dbReference type="Proteomes" id="UP000239560"/>
    </source>
</evidence>